<keyword evidence="5" id="KW-0029">Amino-acid transport</keyword>
<dbReference type="CDD" id="cd03224">
    <property type="entry name" value="ABC_TM1139_LivF_branched"/>
    <property type="match status" value="1"/>
</dbReference>
<dbReference type="GO" id="GO:0015658">
    <property type="term" value="F:branched-chain amino acid transmembrane transporter activity"/>
    <property type="evidence" value="ECO:0007669"/>
    <property type="project" value="TreeGrafter"/>
</dbReference>
<keyword evidence="3" id="KW-0547">Nucleotide-binding</keyword>
<dbReference type="PROSITE" id="PS00211">
    <property type="entry name" value="ABC_TRANSPORTER_1"/>
    <property type="match status" value="1"/>
</dbReference>
<dbReference type="PANTHER" id="PTHR43820">
    <property type="entry name" value="HIGH-AFFINITY BRANCHED-CHAIN AMINO ACID TRANSPORT ATP-BINDING PROTEIN LIVF"/>
    <property type="match status" value="1"/>
</dbReference>
<dbReference type="PROSITE" id="PS50893">
    <property type="entry name" value="ABC_TRANSPORTER_2"/>
    <property type="match status" value="1"/>
</dbReference>
<keyword evidence="4 7" id="KW-0067">ATP-binding</keyword>
<dbReference type="InterPro" id="IPR003593">
    <property type="entry name" value="AAA+_ATPase"/>
</dbReference>
<dbReference type="GO" id="GO:0005524">
    <property type="term" value="F:ATP binding"/>
    <property type="evidence" value="ECO:0007669"/>
    <property type="project" value="UniProtKB-KW"/>
</dbReference>
<evidence type="ECO:0000313" key="8">
    <source>
        <dbReference type="Proteomes" id="UP000468735"/>
    </source>
</evidence>
<dbReference type="EMBL" id="WBMT01000031">
    <property type="protein sequence ID" value="KAB2340204.1"/>
    <property type="molecule type" value="Genomic_DNA"/>
</dbReference>
<dbReference type="GO" id="GO:0016887">
    <property type="term" value="F:ATP hydrolysis activity"/>
    <property type="evidence" value="ECO:0007669"/>
    <property type="project" value="InterPro"/>
</dbReference>
<dbReference type="SMART" id="SM00382">
    <property type="entry name" value="AAA"/>
    <property type="match status" value="1"/>
</dbReference>
<accession>A0A6H9Y6Z3</accession>
<dbReference type="InterPro" id="IPR027417">
    <property type="entry name" value="P-loop_NTPase"/>
</dbReference>
<evidence type="ECO:0000313" key="7">
    <source>
        <dbReference type="EMBL" id="KAB2340204.1"/>
    </source>
</evidence>
<dbReference type="InterPro" id="IPR017871">
    <property type="entry name" value="ABC_transporter-like_CS"/>
</dbReference>
<dbReference type="SUPFAM" id="SSF52540">
    <property type="entry name" value="P-loop containing nucleoside triphosphate hydrolases"/>
    <property type="match status" value="1"/>
</dbReference>
<dbReference type="AlphaFoldDB" id="A0A6H9Y6Z3"/>
<keyword evidence="8" id="KW-1185">Reference proteome</keyword>
<evidence type="ECO:0000256" key="5">
    <source>
        <dbReference type="ARBA" id="ARBA00022970"/>
    </source>
</evidence>
<dbReference type="GO" id="GO:0015807">
    <property type="term" value="P:L-amino acid transport"/>
    <property type="evidence" value="ECO:0007669"/>
    <property type="project" value="TreeGrafter"/>
</dbReference>
<evidence type="ECO:0000259" key="6">
    <source>
        <dbReference type="PROSITE" id="PS50893"/>
    </source>
</evidence>
<dbReference type="InterPro" id="IPR052156">
    <property type="entry name" value="BCAA_Transport_ATP-bd_LivF"/>
</dbReference>
<dbReference type="Pfam" id="PF00005">
    <property type="entry name" value="ABC_tran"/>
    <property type="match status" value="1"/>
</dbReference>
<dbReference type="OrthoDB" id="5179231at2"/>
<dbReference type="Proteomes" id="UP000468735">
    <property type="component" value="Unassembled WGS sequence"/>
</dbReference>
<dbReference type="Gene3D" id="3.40.50.300">
    <property type="entry name" value="P-loop containing nucleotide triphosphate hydrolases"/>
    <property type="match status" value="1"/>
</dbReference>
<comment type="similarity">
    <text evidence="1">Belongs to the ABC transporter superfamily.</text>
</comment>
<keyword evidence="2" id="KW-0813">Transport</keyword>
<feature type="domain" description="ABC transporter" evidence="6">
    <location>
        <begin position="2"/>
        <end position="238"/>
    </location>
</feature>
<evidence type="ECO:0000256" key="4">
    <source>
        <dbReference type="ARBA" id="ARBA00022840"/>
    </source>
</evidence>
<dbReference type="InterPro" id="IPR003439">
    <property type="entry name" value="ABC_transporter-like_ATP-bd"/>
</dbReference>
<reference evidence="7 8" key="1">
    <citation type="submission" date="2019-09" db="EMBL/GenBank/DDBJ databases">
        <title>Actinomadura physcomitrii sp. nov., a novel actinomycete isolated from moss [Physcomitrium sphaericum (Ludw) Fuernr].</title>
        <authorList>
            <person name="Zhuang X."/>
            <person name="Liu C."/>
        </authorList>
    </citation>
    <scope>NUCLEOTIDE SEQUENCE [LARGE SCALE GENOMIC DNA]</scope>
    <source>
        <strain evidence="7 8">HMC1</strain>
    </source>
</reference>
<proteinExistence type="inferred from homology"/>
<evidence type="ECO:0000256" key="2">
    <source>
        <dbReference type="ARBA" id="ARBA00022448"/>
    </source>
</evidence>
<sequence>MLEVRGISVRYGQGAPALRSLHLRAGPGQVTAVVGGNGAGKSTLMKAVSGVLPFDGGRLEGGEILFDGRPVHGLGPTALVRRGIAHVPEGRRVFADLTVEENLRAGASTARKDVRASLDEAYGMFEVLAERRRQRAVLLSGGEQQMLAIARGLMSRPRLLLLDEPSLGLAPKVVERIGEIISVIRGSGTAVLVVEQNAAMALAVADDGYVLEQGRVVLSGTAAELRATDEVQQLYLGGSGSAEELLRFADRAPLARWSA</sequence>
<protein>
    <submittedName>
        <fullName evidence="7">ABC transporter ATP-binding protein</fullName>
    </submittedName>
</protein>
<evidence type="ECO:0000256" key="3">
    <source>
        <dbReference type="ARBA" id="ARBA00022741"/>
    </source>
</evidence>
<dbReference type="RefSeq" id="WP_151570095.1">
    <property type="nucleotide sequence ID" value="NZ_WBMT01000031.1"/>
</dbReference>
<evidence type="ECO:0000256" key="1">
    <source>
        <dbReference type="ARBA" id="ARBA00005417"/>
    </source>
</evidence>
<gene>
    <name evidence="7" type="ORF">F8566_45935</name>
</gene>
<name>A0A6H9Y6Z3_9ACTN</name>
<comment type="caution">
    <text evidence="7">The sequence shown here is derived from an EMBL/GenBank/DDBJ whole genome shotgun (WGS) entry which is preliminary data.</text>
</comment>
<dbReference type="PANTHER" id="PTHR43820:SF4">
    <property type="entry name" value="HIGH-AFFINITY BRANCHED-CHAIN AMINO ACID TRANSPORT ATP-BINDING PROTEIN LIVF"/>
    <property type="match status" value="1"/>
</dbReference>
<organism evidence="7 8">
    <name type="scientific">Actinomadura rudentiformis</name>
    <dbReference type="NCBI Taxonomy" id="359158"/>
    <lineage>
        <taxon>Bacteria</taxon>
        <taxon>Bacillati</taxon>
        <taxon>Actinomycetota</taxon>
        <taxon>Actinomycetes</taxon>
        <taxon>Streptosporangiales</taxon>
        <taxon>Thermomonosporaceae</taxon>
        <taxon>Actinomadura</taxon>
    </lineage>
</organism>